<dbReference type="EMBL" id="QSRJ01000002">
    <property type="protein sequence ID" value="RGL11537.1"/>
    <property type="molecule type" value="Genomic_DNA"/>
</dbReference>
<dbReference type="InterPro" id="IPR014710">
    <property type="entry name" value="RmlC-like_jellyroll"/>
</dbReference>
<dbReference type="GeneID" id="62759223"/>
<gene>
    <name evidence="6" type="ORF">DXC81_01720</name>
</gene>
<evidence type="ECO:0000259" key="5">
    <source>
        <dbReference type="Pfam" id="PF21621"/>
    </source>
</evidence>
<dbReference type="AlphaFoldDB" id="A0A3E4QWQ9"/>
<dbReference type="SUPFAM" id="SSF51182">
    <property type="entry name" value="RmlC-like cupins"/>
    <property type="match status" value="1"/>
</dbReference>
<evidence type="ECO:0000256" key="4">
    <source>
        <dbReference type="PIRSR" id="PIRSR036894-2"/>
    </source>
</evidence>
<feature type="domain" description="Mannose-6-phosphate isomerase cupin" evidence="5">
    <location>
        <begin position="247"/>
        <end position="305"/>
    </location>
</feature>
<comment type="cofactor">
    <cofactor evidence="3">
        <name>Zn(2+)</name>
        <dbReference type="ChEBI" id="CHEBI:29105"/>
    </cofactor>
    <text evidence="3">Binds 1 zinc ion per subunit.</text>
</comment>
<name>A0A3E4QWQ9_9ACTN</name>
<dbReference type="PIRSF" id="PIRSF036894">
    <property type="entry name" value="PMI_Firm_short"/>
    <property type="match status" value="1"/>
</dbReference>
<evidence type="ECO:0000256" key="3">
    <source>
        <dbReference type="PIRSR" id="PIRSR036894-1"/>
    </source>
</evidence>
<dbReference type="InterPro" id="IPR014628">
    <property type="entry name" value="Man6P_isomerase_Firm_short"/>
</dbReference>
<dbReference type="GO" id="GO:0004476">
    <property type="term" value="F:mannose-6-phosphate isomerase activity"/>
    <property type="evidence" value="ECO:0007669"/>
    <property type="project" value="InterPro"/>
</dbReference>
<accession>A0A3E4QWQ9</accession>
<evidence type="ECO:0000256" key="2">
    <source>
        <dbReference type="ARBA" id="ARBA00030762"/>
    </source>
</evidence>
<dbReference type="InterPro" id="IPR049071">
    <property type="entry name" value="MPI_cupin_dom"/>
</dbReference>
<keyword evidence="3" id="KW-0479">Metal-binding</keyword>
<dbReference type="Pfam" id="PF21621">
    <property type="entry name" value="MPI_cupin_dom"/>
    <property type="match status" value="1"/>
</dbReference>
<dbReference type="Proteomes" id="UP000260943">
    <property type="component" value="Unassembled WGS sequence"/>
</dbReference>
<feature type="binding site" evidence="3">
    <location>
        <position position="94"/>
    </location>
    <ligand>
        <name>Zn(2+)</name>
        <dbReference type="ChEBI" id="CHEBI:29105"/>
    </ligand>
</feature>
<evidence type="ECO:0000313" key="7">
    <source>
        <dbReference type="Proteomes" id="UP000260943"/>
    </source>
</evidence>
<sequence length="315" mass="35071">MRELFHLEPIYKSFVWAGRKLIDEFGLDQSLDKIGTIYCAIAIPGDLDSVVRETNEPLSQFYANHPEVFGCNEPEFPVRMTITCNEGFQSYQSHPDDAYALEHDGCRGKVSGAVALRESDHVGTWLFGHKASSREEFRALIDAKDWDNLFSVLEVKDGDFVHTPAGVIHGGWGSGIVSATFGTNGDLTYRFYDNDRNDPNRPLEIEKVCDCASFPELPFCSKHVEPVKMDDILRYDYYDVDGEYVAKKFKVNGSGSYSYDGFLIVTCADGSGAIANEPIAKGETILIPCNYGTFELKGSMELIAISYNEKNGDKA</sequence>
<dbReference type="Gene3D" id="2.60.120.10">
    <property type="entry name" value="Jelly Rolls"/>
    <property type="match status" value="2"/>
</dbReference>
<dbReference type="GO" id="GO:0005975">
    <property type="term" value="P:carbohydrate metabolic process"/>
    <property type="evidence" value="ECO:0007669"/>
    <property type="project" value="InterPro"/>
</dbReference>
<feature type="binding site" evidence="3">
    <location>
        <position position="169"/>
    </location>
    <ligand>
        <name>Zn(2+)</name>
        <dbReference type="ChEBI" id="CHEBI:29105"/>
    </ligand>
</feature>
<reference evidence="6 7" key="1">
    <citation type="submission" date="2018-08" db="EMBL/GenBank/DDBJ databases">
        <title>A genome reference for cultivated species of the human gut microbiota.</title>
        <authorList>
            <person name="Zou Y."/>
            <person name="Xue W."/>
            <person name="Luo G."/>
        </authorList>
    </citation>
    <scope>NUCLEOTIDE SEQUENCE [LARGE SCALE GENOMIC DNA]</scope>
    <source>
        <strain evidence="6 7">TF08-14</strain>
    </source>
</reference>
<evidence type="ECO:0000256" key="1">
    <source>
        <dbReference type="ARBA" id="ARBA00029741"/>
    </source>
</evidence>
<organism evidence="6 7">
    <name type="scientific">Collinsella tanakaei</name>
    <dbReference type="NCBI Taxonomy" id="626935"/>
    <lineage>
        <taxon>Bacteria</taxon>
        <taxon>Bacillati</taxon>
        <taxon>Actinomycetota</taxon>
        <taxon>Coriobacteriia</taxon>
        <taxon>Coriobacteriales</taxon>
        <taxon>Coriobacteriaceae</taxon>
        <taxon>Collinsella</taxon>
    </lineage>
</organism>
<evidence type="ECO:0000313" key="6">
    <source>
        <dbReference type="EMBL" id="RGL11537.1"/>
    </source>
</evidence>
<dbReference type="InterPro" id="IPR011051">
    <property type="entry name" value="RmlC_Cupin_sf"/>
</dbReference>
<feature type="active site" evidence="4">
    <location>
        <position position="190"/>
    </location>
</feature>
<proteinExistence type="predicted"/>
<dbReference type="GO" id="GO:0046872">
    <property type="term" value="F:metal ion binding"/>
    <property type="evidence" value="ECO:0007669"/>
    <property type="project" value="UniProtKB-KW"/>
</dbReference>
<protein>
    <recommendedName>
        <fullName evidence="1">Phosphohexomutase</fullName>
    </recommendedName>
    <alternativeName>
        <fullName evidence="2">Phosphomannose isomerase</fullName>
    </alternativeName>
</protein>
<dbReference type="RefSeq" id="WP_009141558.1">
    <property type="nucleotide sequence ID" value="NZ_CABKQG010000004.1"/>
</dbReference>
<comment type="caution">
    <text evidence="6">The sequence shown here is derived from an EMBL/GenBank/DDBJ whole genome shotgun (WGS) entry which is preliminary data.</text>
</comment>
<keyword evidence="3" id="KW-0862">Zinc</keyword>